<keyword evidence="3" id="KW-0347">Helicase</keyword>
<dbReference type="PANTHER" id="PTHR10887:SF495">
    <property type="entry name" value="HELICASE SENATAXIN ISOFORM X1-RELATED"/>
    <property type="match status" value="1"/>
</dbReference>
<dbReference type="Pfam" id="PF13087">
    <property type="entry name" value="AAA_12"/>
    <property type="match status" value="1"/>
</dbReference>
<accession>A0A9Q9ELZ6</accession>
<dbReference type="AlphaFoldDB" id="A0A9Q9ELZ6"/>
<evidence type="ECO:0000259" key="2">
    <source>
        <dbReference type="Pfam" id="PF13087"/>
    </source>
</evidence>
<dbReference type="InterPro" id="IPR027417">
    <property type="entry name" value="P-loop_NTPase"/>
</dbReference>
<keyword evidence="3" id="KW-0378">Hydrolase</keyword>
<protein>
    <submittedName>
        <fullName evidence="3">P-loop containing nucleoside triphosphate hydrolase, DNA2/NAM7 helicase-like protein</fullName>
    </submittedName>
</protein>
<reference evidence="3" key="1">
    <citation type="submission" date="2022-06" db="EMBL/GenBank/DDBJ databases">
        <title>Complete genome sequences of two strains of the flax pathogen Septoria linicola.</title>
        <authorList>
            <person name="Lapalu N."/>
            <person name="Simon A."/>
            <person name="Demenou B."/>
            <person name="Paumier D."/>
            <person name="Guillot M.-P."/>
            <person name="Gout L."/>
            <person name="Valade R."/>
        </authorList>
    </citation>
    <scope>NUCLEOTIDE SEQUENCE</scope>
    <source>
        <strain evidence="3">SE15195</strain>
    </source>
</reference>
<keyword evidence="3" id="KW-0067">ATP-binding</keyword>
<dbReference type="InterPro" id="IPR045055">
    <property type="entry name" value="DNA2/NAM7-like"/>
</dbReference>
<proteinExistence type="predicted"/>
<dbReference type="Proteomes" id="UP001056384">
    <property type="component" value="Chromosome 7"/>
</dbReference>
<dbReference type="InterPro" id="IPR041679">
    <property type="entry name" value="DNA2/NAM7-like_C"/>
</dbReference>
<keyword evidence="3" id="KW-0547">Nucleotide-binding</keyword>
<gene>
    <name evidence="3" type="ORF">Slin15195_G082960</name>
</gene>
<sequence>MSGAGSGDGTGTGTAPNDAPNNTALGSASDDPLFAYLPGLEDAVVRGPVTAATTLAKLNRLLDKNVPHWRLLKDLSGISTFETRCLMHIEDECSQQLFTPPFPFLPLPGGQTYKSVLGLLSRHRTAITCQRLEQQLSLELFARPSGHSVAFFAVGDIVVAGMRFDKHVRTIGGMDAKKFFSLSNEMEIQLDVSLDLRVPEGEDPRYPVRAYLKKQPMGLPKHYDVFFVLTSHDQGDFEGALHQPKDENIRHCAVSAIRPHRDSFSFDSLLEALECFATERFAIWHPIFLNQLHADIPMMDFTTGLSVSPEVLLNAKAWPRTCEPWDKHQLQAIEDIFCTRGRMQLITGAADTGEATLQIAQAILFTMIGGRALCTAASNVDADRWMRKASEMVSKISGHTINMVRLYSSTKGINIKQLGQEQARFKLAGHSDGAVTSVEDLMFHMLRANGAEAPSLSVEMAVLREAEKKELSLSISDRGQPIEAWRWLRSSLELNRNGELDWDNKAQNVELDLAYKACKGHVIGRADILFRTNGNTRADEMSTWGRAESLYGEKAARAFPPVGKITSLGIFVAEAARDSEINILNTLTTPGLLLEPSIVFLSGDPSQFLPVNTCNSKNFQTNPCMEEFDVSLFERLAGENFPQSRLLEQCEMAATLIVFPNRMFYGGQLASSSGAHRTLKDRVRYLLSKTIGSSISNVHQRNRYAKRATDAQARLHWLEMPDVEMDVKKSSKAIPLHTEIFMKKVFPGLQSLFGADMQREVLLLVAYGNALHLYEDELRKHQEQSKLSDAHYPRTMSIDAAQGQKATMVILDGSMQYADRKEDTSTIC</sequence>
<feature type="domain" description="DNA2/NAM7 helicase-like C-terminal" evidence="2">
    <location>
        <begin position="629"/>
        <end position="811"/>
    </location>
</feature>
<feature type="compositionally biased region" description="Gly residues" evidence="1">
    <location>
        <begin position="1"/>
        <end position="12"/>
    </location>
</feature>
<dbReference type="Gene3D" id="3.40.50.300">
    <property type="entry name" value="P-loop containing nucleotide triphosphate hydrolases"/>
    <property type="match status" value="2"/>
</dbReference>
<feature type="region of interest" description="Disordered" evidence="1">
    <location>
        <begin position="1"/>
        <end position="25"/>
    </location>
</feature>
<evidence type="ECO:0000313" key="3">
    <source>
        <dbReference type="EMBL" id="USW54977.1"/>
    </source>
</evidence>
<dbReference type="PANTHER" id="PTHR10887">
    <property type="entry name" value="DNA2/NAM7 HELICASE FAMILY"/>
    <property type="match status" value="1"/>
</dbReference>
<dbReference type="GO" id="GO:0016787">
    <property type="term" value="F:hydrolase activity"/>
    <property type="evidence" value="ECO:0007669"/>
    <property type="project" value="UniProtKB-KW"/>
</dbReference>
<dbReference type="GO" id="GO:0004386">
    <property type="term" value="F:helicase activity"/>
    <property type="evidence" value="ECO:0007669"/>
    <property type="project" value="UniProtKB-KW"/>
</dbReference>
<organism evidence="3 4">
    <name type="scientific">Septoria linicola</name>
    <dbReference type="NCBI Taxonomy" id="215465"/>
    <lineage>
        <taxon>Eukaryota</taxon>
        <taxon>Fungi</taxon>
        <taxon>Dikarya</taxon>
        <taxon>Ascomycota</taxon>
        <taxon>Pezizomycotina</taxon>
        <taxon>Dothideomycetes</taxon>
        <taxon>Dothideomycetidae</taxon>
        <taxon>Mycosphaerellales</taxon>
        <taxon>Mycosphaerellaceae</taxon>
        <taxon>Septoria</taxon>
    </lineage>
</organism>
<keyword evidence="4" id="KW-1185">Reference proteome</keyword>
<dbReference type="EMBL" id="CP099424">
    <property type="protein sequence ID" value="USW54977.1"/>
    <property type="molecule type" value="Genomic_DNA"/>
</dbReference>
<evidence type="ECO:0000313" key="4">
    <source>
        <dbReference type="Proteomes" id="UP001056384"/>
    </source>
</evidence>
<evidence type="ECO:0000256" key="1">
    <source>
        <dbReference type="SAM" id="MobiDB-lite"/>
    </source>
</evidence>
<name>A0A9Q9ELZ6_9PEZI</name>
<dbReference type="SUPFAM" id="SSF52540">
    <property type="entry name" value="P-loop containing nucleoside triphosphate hydrolases"/>
    <property type="match status" value="1"/>
</dbReference>